<dbReference type="SUPFAM" id="SSF58104">
    <property type="entry name" value="Methyl-accepting chemotaxis protein (MCP) signaling domain"/>
    <property type="match status" value="1"/>
</dbReference>
<dbReference type="GO" id="GO:0006935">
    <property type="term" value="P:chemotaxis"/>
    <property type="evidence" value="ECO:0007669"/>
    <property type="project" value="UniProtKB-ARBA"/>
</dbReference>
<feature type="transmembrane region" description="Helical" evidence="7">
    <location>
        <begin position="5"/>
        <end position="21"/>
    </location>
</feature>
<evidence type="ECO:0000256" key="7">
    <source>
        <dbReference type="SAM" id="Phobius"/>
    </source>
</evidence>
<reference evidence="9" key="1">
    <citation type="journal article" date="2018" name="Int. J. Syst. Evol. Microbiol.">
        <title>Neptunicella marina gen. nov., sp. nov., isolated from surface seawater.</title>
        <authorList>
            <person name="Liu X."/>
            <person name="Lai Q."/>
            <person name="Du Y."/>
            <person name="Zhang X."/>
            <person name="Liu Z."/>
            <person name="Sun F."/>
            <person name="Shao Z."/>
        </authorList>
    </citation>
    <scope>NUCLEOTIDE SEQUENCE</scope>
    <source>
        <strain evidence="9">S27-2</strain>
    </source>
</reference>
<evidence type="ECO:0000256" key="3">
    <source>
        <dbReference type="ARBA" id="ARBA00022989"/>
    </source>
</evidence>
<dbReference type="PANTHER" id="PTHR32089">
    <property type="entry name" value="METHYL-ACCEPTING CHEMOTAXIS PROTEIN MCPB"/>
    <property type="match status" value="1"/>
</dbReference>
<gene>
    <name evidence="9" type="ORF">H8B19_04460</name>
</gene>
<dbReference type="EMBL" id="JACNEP010000002">
    <property type="protein sequence ID" value="MBC3765114.1"/>
    <property type="molecule type" value="Genomic_DNA"/>
</dbReference>
<keyword evidence="4 7" id="KW-0472">Membrane</keyword>
<evidence type="ECO:0000313" key="10">
    <source>
        <dbReference type="Proteomes" id="UP000601768"/>
    </source>
</evidence>
<reference evidence="9" key="2">
    <citation type="submission" date="2020-08" db="EMBL/GenBank/DDBJ databases">
        <authorList>
            <person name="Lai Q."/>
        </authorList>
    </citation>
    <scope>NUCLEOTIDE SEQUENCE</scope>
    <source>
        <strain evidence="9">S27-2</strain>
    </source>
</reference>
<sequence>MLKHIIIASVVLLITVLIGWLEISYWWQAIIVAMVGFATSFFLSKQAEDNDETITATVSQQSDTHAKAIGSGTSRIAIGGATVSHFVDKLSGVFKHQVDETAAVVDKLQTIEHDNDELLRAVDTATQCIEQTDQGTKQGANNLDALLKGHQEQDSNIKSTAILLSELEEKAKAIGGIVDTINQLADQTNMLALNAAIEAARAGDQGRGFAVVADEVRELAKKTTDATQGIEDVVKQIFSSSSASVEAMNKVAEKGHSIAQQIEGVVGIMHGCSEFTTDASASMNQVRNTAAAHTQTNKSITQNISRVHGTIKDIEKELFEASEKAIQLSRQSEDIFRHLQHFNFVDRNSHVRELAVSCAGKISQLFEQAIQSGKLSESQVFDCDYKRFGDTEPPKYSTQYDSFADQHFPAIQEPVLEQHSFIVYAGAVDKNGYFPTHNKKFSQPLKGDYDYDLVHNRTKRIFNDPTGKRCGANTESFLLQTYKRDTGEVMHDLTAPIYVNKRHWGNFRIGYHPE</sequence>
<organism evidence="9 10">
    <name type="scientific">Neptunicella marina</name>
    <dbReference type="NCBI Taxonomy" id="2125989"/>
    <lineage>
        <taxon>Bacteria</taxon>
        <taxon>Pseudomonadati</taxon>
        <taxon>Pseudomonadota</taxon>
        <taxon>Gammaproteobacteria</taxon>
        <taxon>Alteromonadales</taxon>
        <taxon>Alteromonadaceae</taxon>
        <taxon>Neptunicella</taxon>
    </lineage>
</organism>
<evidence type="ECO:0000256" key="1">
    <source>
        <dbReference type="ARBA" id="ARBA00004141"/>
    </source>
</evidence>
<evidence type="ECO:0000256" key="2">
    <source>
        <dbReference type="ARBA" id="ARBA00022692"/>
    </source>
</evidence>
<keyword evidence="10" id="KW-1185">Reference proteome</keyword>
<dbReference type="Pfam" id="PF00015">
    <property type="entry name" value="MCPsignal"/>
    <property type="match status" value="1"/>
</dbReference>
<protein>
    <submittedName>
        <fullName evidence="9">Chemotaxis protein</fullName>
    </submittedName>
</protein>
<dbReference type="RefSeq" id="WP_186505570.1">
    <property type="nucleotide sequence ID" value="NZ_JACNEP010000002.1"/>
</dbReference>
<dbReference type="GO" id="GO:0016020">
    <property type="term" value="C:membrane"/>
    <property type="evidence" value="ECO:0007669"/>
    <property type="project" value="UniProtKB-SubCell"/>
</dbReference>
<feature type="domain" description="Methyl-accepting transducer" evidence="8">
    <location>
        <begin position="72"/>
        <end position="308"/>
    </location>
</feature>
<dbReference type="Proteomes" id="UP000601768">
    <property type="component" value="Unassembled WGS sequence"/>
</dbReference>
<evidence type="ECO:0000256" key="6">
    <source>
        <dbReference type="PROSITE-ProRule" id="PRU00284"/>
    </source>
</evidence>
<dbReference type="InterPro" id="IPR004089">
    <property type="entry name" value="MCPsignal_dom"/>
</dbReference>
<evidence type="ECO:0000256" key="5">
    <source>
        <dbReference type="ARBA" id="ARBA00023224"/>
    </source>
</evidence>
<evidence type="ECO:0000313" key="9">
    <source>
        <dbReference type="EMBL" id="MBC3765114.1"/>
    </source>
</evidence>
<accession>A0A8J6LW94</accession>
<dbReference type="Gene3D" id="1.10.287.950">
    <property type="entry name" value="Methyl-accepting chemotaxis protein"/>
    <property type="match status" value="1"/>
</dbReference>
<evidence type="ECO:0000259" key="8">
    <source>
        <dbReference type="PROSITE" id="PS50111"/>
    </source>
</evidence>
<keyword evidence="3 7" id="KW-1133">Transmembrane helix</keyword>
<name>A0A8J6LW94_9ALTE</name>
<dbReference type="PROSITE" id="PS50111">
    <property type="entry name" value="CHEMOTAXIS_TRANSDUC_2"/>
    <property type="match status" value="1"/>
</dbReference>
<proteinExistence type="predicted"/>
<dbReference type="AlphaFoldDB" id="A0A8J6LW94"/>
<dbReference type="GO" id="GO:0007165">
    <property type="term" value="P:signal transduction"/>
    <property type="evidence" value="ECO:0007669"/>
    <property type="project" value="UniProtKB-KW"/>
</dbReference>
<evidence type="ECO:0000256" key="4">
    <source>
        <dbReference type="ARBA" id="ARBA00023136"/>
    </source>
</evidence>
<dbReference type="SMART" id="SM00283">
    <property type="entry name" value="MA"/>
    <property type="match status" value="1"/>
</dbReference>
<comment type="caution">
    <text evidence="9">The sequence shown here is derived from an EMBL/GenBank/DDBJ whole genome shotgun (WGS) entry which is preliminary data.</text>
</comment>
<keyword evidence="5 6" id="KW-0807">Transducer</keyword>
<keyword evidence="2 7" id="KW-0812">Transmembrane</keyword>
<dbReference type="PANTHER" id="PTHR32089:SF119">
    <property type="entry name" value="METHYL-ACCEPTING CHEMOTAXIS PROTEIN CTPL"/>
    <property type="match status" value="1"/>
</dbReference>
<comment type="subcellular location">
    <subcellularLocation>
        <location evidence="1">Membrane</location>
        <topology evidence="1">Multi-pass membrane protein</topology>
    </subcellularLocation>
</comment>